<proteinExistence type="predicted"/>
<dbReference type="Proteomes" id="UP000321261">
    <property type="component" value="Unassembled WGS sequence"/>
</dbReference>
<dbReference type="RefSeq" id="WP_170308997.1">
    <property type="nucleotide sequence ID" value="NZ_VIWU01000001.1"/>
</dbReference>
<dbReference type="PROSITE" id="PS51192">
    <property type="entry name" value="HELICASE_ATP_BIND_1"/>
    <property type="match status" value="1"/>
</dbReference>
<protein>
    <submittedName>
        <fullName evidence="2">Type III restriction/modification enzyme restriction subunit</fullName>
    </submittedName>
</protein>
<feature type="domain" description="Helicase ATP-binding" evidence="1">
    <location>
        <begin position="26"/>
        <end position="199"/>
    </location>
</feature>
<keyword evidence="3" id="KW-1185">Reference proteome</keyword>
<evidence type="ECO:0000259" key="1">
    <source>
        <dbReference type="PROSITE" id="PS51192"/>
    </source>
</evidence>
<dbReference type="Pfam" id="PF04851">
    <property type="entry name" value="ResIII"/>
    <property type="match status" value="1"/>
</dbReference>
<dbReference type="GO" id="GO:0005829">
    <property type="term" value="C:cytosol"/>
    <property type="evidence" value="ECO:0007669"/>
    <property type="project" value="TreeGrafter"/>
</dbReference>
<gene>
    <name evidence="2" type="ORF">FHX44_114678</name>
</gene>
<dbReference type="InterPro" id="IPR006935">
    <property type="entry name" value="Helicase/UvrB_N"/>
</dbReference>
<reference evidence="2 3" key="1">
    <citation type="submission" date="2019-06" db="EMBL/GenBank/DDBJ databases">
        <title>Sequencing the genomes of 1000 actinobacteria strains.</title>
        <authorList>
            <person name="Klenk H.-P."/>
        </authorList>
    </citation>
    <scope>NUCLEOTIDE SEQUENCE [LARGE SCALE GENOMIC DNA]</scope>
    <source>
        <strain evidence="2 3">DSM 45671</strain>
    </source>
</reference>
<dbReference type="AlphaFoldDB" id="A0A561SV63"/>
<dbReference type="SMART" id="SM00487">
    <property type="entry name" value="DEXDc"/>
    <property type="match status" value="1"/>
</dbReference>
<dbReference type="SMART" id="SM00382">
    <property type="entry name" value="AAA"/>
    <property type="match status" value="1"/>
</dbReference>
<dbReference type="GO" id="GO:0016787">
    <property type="term" value="F:hydrolase activity"/>
    <property type="evidence" value="ECO:0007669"/>
    <property type="project" value="InterPro"/>
</dbReference>
<accession>A0A561SV63</accession>
<dbReference type="InterPro" id="IPR027417">
    <property type="entry name" value="P-loop_NTPase"/>
</dbReference>
<dbReference type="Gene3D" id="3.40.50.300">
    <property type="entry name" value="P-loop containing nucleotide triphosphate hydrolases"/>
    <property type="match status" value="1"/>
</dbReference>
<comment type="caution">
    <text evidence="2">The sequence shown here is derived from an EMBL/GenBank/DDBJ whole genome shotgun (WGS) entry which is preliminary data.</text>
</comment>
<dbReference type="EMBL" id="VIWU01000001">
    <property type="protein sequence ID" value="TWF78755.1"/>
    <property type="molecule type" value="Genomic_DNA"/>
</dbReference>
<dbReference type="PANTHER" id="PTHR47396">
    <property type="entry name" value="TYPE I RESTRICTION ENZYME ECOKI R PROTEIN"/>
    <property type="match status" value="1"/>
</dbReference>
<dbReference type="InterPro" id="IPR050742">
    <property type="entry name" value="Helicase_Restrict-Modif_Enz"/>
</dbReference>
<dbReference type="GO" id="GO:0005524">
    <property type="term" value="F:ATP binding"/>
    <property type="evidence" value="ECO:0007669"/>
    <property type="project" value="InterPro"/>
</dbReference>
<dbReference type="GO" id="GO:0003677">
    <property type="term" value="F:DNA binding"/>
    <property type="evidence" value="ECO:0007669"/>
    <property type="project" value="InterPro"/>
</dbReference>
<dbReference type="SUPFAM" id="SSF52540">
    <property type="entry name" value="P-loop containing nucleoside triphosphate hydrolases"/>
    <property type="match status" value="2"/>
</dbReference>
<sequence>MADLAGLRPGVALRRHQVDALDGVGKVLARGGRRAWVVLPPGAGKTVVGLEAARRLGQPIVAFAPNTAIQGQWLAEWSRFTPDPPAGSADRGLDAALTALTYQSLATFDPDAEIDPDGHDRDVHIHRLRSSGRELVDALGRRPVTLVLDECHHLLDVWGELLAEVLERLPDATVIGLTATPPSALTRDERALVDRLFGRMVTGPSIPAMVREGELVPFAELAWLTTPTGREQAWLAAQAERFADLTADLVDPGFATVGFLPWLDRYAVRREHLAGEGPAVPWHRFAREHPEVADAALRFHHAGMLELPDGARLHERHRHPPTADDWMRLLHVYARRFLARSDDPRDAHAYDSVRAALPGIGYRLTRHGVRSGRSPVDRVIARSAAKIDAAGRILTAEHEALGELLRAVVICDHEQARATLPSGLVGVLDADAGSARLALRHLATLPGLRPLLVTGRTVAADAAVARAFFEYAARVAADLRLDPIPSDATGVVQITGGWTSRRWVPLATGFYAAGGSLTLIGTRAILGEGWDCAAVNTLVDLTEATTGTSVVQLRGRALRRDPGRPGKVAHTWSVVCVADDHPKGAADFERFVRKHDAYYGVTEQGNVMAGVTHVDPALSAYAAPPSAEFDRFNQRMLLRCGTRDQVRELWRVGEPYADRPVHAVRVVGRAPVRARAAPRPPAVVPARLGLSTDTRTPWPVAAVVTAIAAIAFLAAGAGAVAAVPVIAALLCTSAYAGQAHRRGRLLHEIAVSTPDVPAIAYATADALHAAGKIDRGAEAVTIAPDETGAWQFRLTGADPAVSERYATALDEVLSPPADPRYLIGRYVPPDPGTRWPATLLAGWRPPARWARPHAVAYHAVPAALAEHRRHADLFTRAWRRWVSDWPRPVYTRSPEGSLLLASRRGVSPLDARTALRLTWE</sequence>
<dbReference type="CDD" id="cd18785">
    <property type="entry name" value="SF2_C"/>
    <property type="match status" value="1"/>
</dbReference>
<evidence type="ECO:0000313" key="3">
    <source>
        <dbReference type="Proteomes" id="UP000321261"/>
    </source>
</evidence>
<name>A0A561SV63_9PSEU</name>
<dbReference type="PANTHER" id="PTHR47396:SF1">
    <property type="entry name" value="ATP-DEPENDENT HELICASE IRC3-RELATED"/>
    <property type="match status" value="1"/>
</dbReference>
<dbReference type="InterPro" id="IPR014001">
    <property type="entry name" value="Helicase_ATP-bd"/>
</dbReference>
<dbReference type="InterPro" id="IPR003593">
    <property type="entry name" value="AAA+_ATPase"/>
</dbReference>
<evidence type="ECO:0000313" key="2">
    <source>
        <dbReference type="EMBL" id="TWF78755.1"/>
    </source>
</evidence>
<organism evidence="2 3">
    <name type="scientific">Pseudonocardia hierapolitana</name>
    <dbReference type="NCBI Taxonomy" id="1128676"/>
    <lineage>
        <taxon>Bacteria</taxon>
        <taxon>Bacillati</taxon>
        <taxon>Actinomycetota</taxon>
        <taxon>Actinomycetes</taxon>
        <taxon>Pseudonocardiales</taxon>
        <taxon>Pseudonocardiaceae</taxon>
        <taxon>Pseudonocardia</taxon>
    </lineage>
</organism>